<evidence type="ECO:0000256" key="3">
    <source>
        <dbReference type="ARBA" id="ARBA00012485"/>
    </source>
</evidence>
<dbReference type="SMART" id="SM00119">
    <property type="entry name" value="HECTc"/>
    <property type="match status" value="1"/>
</dbReference>
<evidence type="ECO:0000256" key="5">
    <source>
        <dbReference type="ARBA" id="ARBA00022786"/>
    </source>
</evidence>
<evidence type="ECO:0000256" key="8">
    <source>
        <dbReference type="PROSITE-ProRule" id="PRU00104"/>
    </source>
</evidence>
<dbReference type="EMBL" id="VOIH02000007">
    <property type="protein sequence ID" value="KAF3441754.1"/>
    <property type="molecule type" value="Genomic_DNA"/>
</dbReference>
<dbReference type="InterPro" id="IPR035983">
    <property type="entry name" value="Hect_E3_ubiquitin_ligase"/>
</dbReference>
<sequence length="1169" mass="132342">MDEPRKHQVSLRGASAKEITRDALLEKVSQQRELRHYARRATASAIFVQRVWRRFKVTKMVALQLQEEWENFMNHHAGLMSATQIRSDVLRPFLFFVTCLSTRRKKIRNSDKFCMERCFKLLLESVNSVDSRKNYCSLATGALEERRIWTYQSKKLISLCLIILAEFDKSCAGVQDIVITSLAMRLVVHLTDLKAWKNITDGNRPNADLAVKDLVRFMGIGESCLYVSIRRYINTLDVPFSSQTNRMVLTDEKFMITASAMTLALRPFHMINSEVGGPGPFDVHYVAEKYCVFLLTIPWLVQRLPAVLVSALKHQTILSPCLHTLLILKERLLNEMSEINQSKITFCPNVIPPVGWALANIICLATGGENDNADSGRFSQGFDCVSYVHVLINLAENLMARLESFGCISKKNQEVQSDIEAFSQPVEANFCGSDATHGSFRMSYLDFFKPVCQQWHLTDLLAIIKKEFCVQGSETLPHNKEKYFGKLELLDVAYLYSYILRIFTFLNPTVGSLPVLNMLSFTPGFLFNLWAALESSLFQGDNQTSEDHYLSASETSRNKKDGVFEKKQNQGNKDVANKWVSVLHKFTGKSQSGSDGTNLVDEQAKPIQVDEDFSDVWDIEPLRHGPQGVSKDLSCLLHLFCATYSHMLLILDDIEFYEKQVPFTIEQQCRIASALNTFVYNGLARGFGQQTRLLMDSAIRCLHLMYERDCRHQFCPPVLWLSPARKSRPPIAVAARTHEVLSANARLDDASTVPSMGSVITTTPHVFPFEERVEMFREFIKMDKATRKMAGEVAEPGSQSISIVVHRGHIVEDGFRQLNGLGSKLKSPIQVSFVSECGLPEAGLDYGGLSKEFLTDISKAAFSPEYGLFSQTSTSDRLLIPNASARFVENGIQMIEFLGRVVGKALYEGILLDYSFSHVFVQKLLGRYSFLDELSTLDPELYRNLMYVKHYDGDVKELFLDFTVTEESFGKWHVIELKPGGKDVSVTNENKMQYIHAIADYKLNRQILLFSNAFYRGLTDLISPSWLKLFNASEFNQLLSGGNHDIDVDDLRKNTRYTGGYSEGSRTIKIFWDIIKGFEPKERCMLLKFVTSCSRAPLLGFKHLQPSFTIHKVACNVPLWATIGGQDVERLPSASTCYNTLKLPTYKRPSTLREKLLYAISSNAGFELS</sequence>
<comment type="catalytic activity">
    <reaction evidence="1">
        <text>S-ubiquitinyl-[E2 ubiquitin-conjugating enzyme]-L-cysteine + [acceptor protein]-L-lysine = [E2 ubiquitin-conjugating enzyme]-L-cysteine + N(6)-ubiquitinyl-[acceptor protein]-L-lysine.</text>
        <dbReference type="EC" id="2.3.2.26"/>
    </reaction>
</comment>
<comment type="similarity">
    <text evidence="7">Belongs to the UPL family.</text>
</comment>
<evidence type="ECO:0000313" key="10">
    <source>
        <dbReference type="EMBL" id="KAF3441754.1"/>
    </source>
</evidence>
<feature type="domain" description="HECT" evidence="9">
    <location>
        <begin position="825"/>
        <end position="1169"/>
    </location>
</feature>
<evidence type="ECO:0000313" key="11">
    <source>
        <dbReference type="Proteomes" id="UP000796880"/>
    </source>
</evidence>
<evidence type="ECO:0000256" key="2">
    <source>
        <dbReference type="ARBA" id="ARBA00004906"/>
    </source>
</evidence>
<reference evidence="10" key="1">
    <citation type="submission" date="2020-03" db="EMBL/GenBank/DDBJ databases">
        <title>A high-quality chromosome-level genome assembly of a woody plant with both climbing and erect habits, Rhamnella rubrinervis.</title>
        <authorList>
            <person name="Lu Z."/>
            <person name="Yang Y."/>
            <person name="Zhu X."/>
            <person name="Sun Y."/>
        </authorList>
    </citation>
    <scope>NUCLEOTIDE SEQUENCE</scope>
    <source>
        <strain evidence="10">BYM</strain>
        <tissue evidence="10">Leaf</tissue>
    </source>
</reference>
<evidence type="ECO:0000259" key="9">
    <source>
        <dbReference type="PROSITE" id="PS50237"/>
    </source>
</evidence>
<dbReference type="EC" id="2.3.2.26" evidence="3"/>
<protein>
    <recommendedName>
        <fullName evidence="3">HECT-type E3 ubiquitin transferase</fullName>
        <ecNumber evidence="3">2.3.2.26</ecNumber>
    </recommendedName>
</protein>
<comment type="pathway">
    <text evidence="2">Protein modification; protein ubiquitination.</text>
</comment>
<keyword evidence="4" id="KW-0808">Transferase</keyword>
<evidence type="ECO:0000256" key="4">
    <source>
        <dbReference type="ARBA" id="ARBA00022679"/>
    </source>
</evidence>
<dbReference type="InterPro" id="IPR044611">
    <property type="entry name" value="E3A/B/C-like"/>
</dbReference>
<dbReference type="PANTHER" id="PTHR45700">
    <property type="entry name" value="UBIQUITIN-PROTEIN LIGASE E3C"/>
    <property type="match status" value="1"/>
</dbReference>
<comment type="function">
    <text evidence="6">Probable E3 ubiquitin-protein ligase which mediates ubiquitination and subsequent proteasomal degradation of target proteins.</text>
</comment>
<evidence type="ECO:0000256" key="6">
    <source>
        <dbReference type="ARBA" id="ARBA00057703"/>
    </source>
</evidence>
<dbReference type="PANTHER" id="PTHR45700:SF2">
    <property type="entry name" value="UBIQUITIN-PROTEIN LIGASE E3C"/>
    <property type="match status" value="1"/>
</dbReference>
<feature type="active site" description="Glycyl thioester intermediate" evidence="8">
    <location>
        <position position="1137"/>
    </location>
</feature>
<keyword evidence="5 8" id="KW-0833">Ubl conjugation pathway</keyword>
<dbReference type="Proteomes" id="UP000796880">
    <property type="component" value="Unassembled WGS sequence"/>
</dbReference>
<evidence type="ECO:0000256" key="7">
    <source>
        <dbReference type="ARBA" id="ARBA00061247"/>
    </source>
</evidence>
<dbReference type="OrthoDB" id="8068875at2759"/>
<dbReference type="Gene3D" id="3.30.2410.10">
    <property type="entry name" value="Hect, E3 ligase catalytic domain"/>
    <property type="match status" value="1"/>
</dbReference>
<dbReference type="SUPFAM" id="SSF56204">
    <property type="entry name" value="Hect, E3 ligase catalytic domain"/>
    <property type="match status" value="1"/>
</dbReference>
<evidence type="ECO:0000256" key="1">
    <source>
        <dbReference type="ARBA" id="ARBA00000885"/>
    </source>
</evidence>
<name>A0A8K0E9B7_9ROSA</name>
<dbReference type="AlphaFoldDB" id="A0A8K0E9B7"/>
<dbReference type="GO" id="GO:0006511">
    <property type="term" value="P:ubiquitin-dependent protein catabolic process"/>
    <property type="evidence" value="ECO:0007669"/>
    <property type="project" value="TreeGrafter"/>
</dbReference>
<organism evidence="10 11">
    <name type="scientific">Rhamnella rubrinervis</name>
    <dbReference type="NCBI Taxonomy" id="2594499"/>
    <lineage>
        <taxon>Eukaryota</taxon>
        <taxon>Viridiplantae</taxon>
        <taxon>Streptophyta</taxon>
        <taxon>Embryophyta</taxon>
        <taxon>Tracheophyta</taxon>
        <taxon>Spermatophyta</taxon>
        <taxon>Magnoliopsida</taxon>
        <taxon>eudicotyledons</taxon>
        <taxon>Gunneridae</taxon>
        <taxon>Pentapetalae</taxon>
        <taxon>rosids</taxon>
        <taxon>fabids</taxon>
        <taxon>Rosales</taxon>
        <taxon>Rhamnaceae</taxon>
        <taxon>rhamnoid group</taxon>
        <taxon>Rhamneae</taxon>
        <taxon>Rhamnella</taxon>
    </lineage>
</organism>
<dbReference type="GO" id="GO:0061630">
    <property type="term" value="F:ubiquitin protein ligase activity"/>
    <property type="evidence" value="ECO:0007669"/>
    <property type="project" value="UniProtKB-EC"/>
</dbReference>
<keyword evidence="11" id="KW-1185">Reference proteome</keyword>
<dbReference type="InterPro" id="IPR000569">
    <property type="entry name" value="HECT_dom"/>
</dbReference>
<proteinExistence type="inferred from homology"/>
<dbReference type="FunFam" id="3.30.2160.10:FF:000002">
    <property type="entry name" value="Putative Ubiquitin-protein ligase E3C"/>
    <property type="match status" value="1"/>
</dbReference>
<dbReference type="PROSITE" id="PS50237">
    <property type="entry name" value="HECT"/>
    <property type="match status" value="1"/>
</dbReference>
<dbReference type="Pfam" id="PF00632">
    <property type="entry name" value="HECT"/>
    <property type="match status" value="1"/>
</dbReference>
<dbReference type="GO" id="GO:0000209">
    <property type="term" value="P:protein polyubiquitination"/>
    <property type="evidence" value="ECO:0007669"/>
    <property type="project" value="InterPro"/>
</dbReference>
<comment type="caution">
    <text evidence="10">The sequence shown here is derived from an EMBL/GenBank/DDBJ whole genome shotgun (WGS) entry which is preliminary data.</text>
</comment>
<dbReference type="FunFam" id="3.30.2410.10:FF:000017">
    <property type="entry name" value="E3 ubiquitin-protein ligase UPL7"/>
    <property type="match status" value="1"/>
</dbReference>
<dbReference type="Gene3D" id="3.90.1750.10">
    <property type="entry name" value="Hect, E3 ligase catalytic domains"/>
    <property type="match status" value="1"/>
</dbReference>
<accession>A0A8K0E9B7</accession>
<gene>
    <name evidence="10" type="ORF">FNV43_RR15669</name>
</gene>
<dbReference type="Gene3D" id="3.30.2160.10">
    <property type="entry name" value="Hect, E3 ligase catalytic domain"/>
    <property type="match status" value="1"/>
</dbReference>
<dbReference type="CDD" id="cd00078">
    <property type="entry name" value="HECTc"/>
    <property type="match status" value="1"/>
</dbReference>